<dbReference type="RefSeq" id="WP_064104694.1">
    <property type="nucleotide sequence ID" value="NZ_LXSF01000012.1"/>
</dbReference>
<evidence type="ECO:0000313" key="2">
    <source>
        <dbReference type="Proteomes" id="UP000078003"/>
    </source>
</evidence>
<gene>
    <name evidence="1" type="ORF">A7P85_08820</name>
</gene>
<evidence type="ECO:0000313" key="1">
    <source>
        <dbReference type="EMBL" id="OAM15274.1"/>
    </source>
</evidence>
<organism evidence="1 2">
    <name type="scientific">Eikenella corrodens</name>
    <dbReference type="NCBI Taxonomy" id="539"/>
    <lineage>
        <taxon>Bacteria</taxon>
        <taxon>Pseudomonadati</taxon>
        <taxon>Pseudomonadota</taxon>
        <taxon>Betaproteobacteria</taxon>
        <taxon>Neisseriales</taxon>
        <taxon>Neisseriaceae</taxon>
        <taxon>Eikenella</taxon>
    </lineage>
</organism>
<proteinExistence type="predicted"/>
<dbReference type="AlphaFoldDB" id="A0A1A9R9Q4"/>
<name>A0A1A9R9Q4_EIKCO</name>
<comment type="caution">
    <text evidence="1">The sequence shown here is derived from an EMBL/GenBank/DDBJ whole genome shotgun (WGS) entry which is preliminary data.</text>
</comment>
<accession>A0A1A9R9Q4</accession>
<protein>
    <submittedName>
        <fullName evidence="1">Uncharacterized protein</fullName>
    </submittedName>
</protein>
<reference evidence="2" key="1">
    <citation type="submission" date="2016-05" db="EMBL/GenBank/DDBJ databases">
        <title>Draft genome of Corynebacterium afermentans subsp. afermentans LCDC 88199T.</title>
        <authorList>
            <person name="Bernier A.-M."/>
            <person name="Bernard K."/>
        </authorList>
    </citation>
    <scope>NUCLEOTIDE SEQUENCE [LARGE SCALE GENOMIC DNA]</scope>
    <source>
        <strain evidence="2">NML01-0328</strain>
    </source>
</reference>
<dbReference type="Proteomes" id="UP000078003">
    <property type="component" value="Unassembled WGS sequence"/>
</dbReference>
<dbReference type="EMBL" id="LXSF01000012">
    <property type="protein sequence ID" value="OAM15274.1"/>
    <property type="molecule type" value="Genomic_DNA"/>
</dbReference>
<sequence length="195" mass="22527">MTAHTPLFLQAFPAACQTEAAQLLANMQHPRSPSPTPEPDKLLLGGQTIRLIRRQYGLTIAHRPESLNSIQHAMFHCLHTRHHDGHVREQHFAALLDPGQPAFVAPFAAQLLGEYVLPIQEQVRTFFRHNRAIQASFLAENPAYWHKHQNRIRSYWHCYHCHQYPNWPSYPINQLAQEIDAEIKRHHRSFSGSLS</sequence>